<evidence type="ECO:0000313" key="4">
    <source>
        <dbReference type="Proteomes" id="UP000253094"/>
    </source>
</evidence>
<dbReference type="PROSITE" id="PS50937">
    <property type="entry name" value="HTH_MERR_2"/>
    <property type="match status" value="1"/>
</dbReference>
<dbReference type="AlphaFoldDB" id="A0A367FMK5"/>
<dbReference type="Proteomes" id="UP000253094">
    <property type="component" value="Unassembled WGS sequence"/>
</dbReference>
<proteinExistence type="predicted"/>
<dbReference type="GO" id="GO:0003677">
    <property type="term" value="F:DNA binding"/>
    <property type="evidence" value="ECO:0007669"/>
    <property type="project" value="UniProtKB-KW"/>
</dbReference>
<feature type="domain" description="HTH merR-type" evidence="2">
    <location>
        <begin position="33"/>
        <end position="102"/>
    </location>
</feature>
<organism evidence="3 4">
    <name type="scientific">Sphaerisporangium album</name>
    <dbReference type="NCBI Taxonomy" id="509200"/>
    <lineage>
        <taxon>Bacteria</taxon>
        <taxon>Bacillati</taxon>
        <taxon>Actinomycetota</taxon>
        <taxon>Actinomycetes</taxon>
        <taxon>Streptosporangiales</taxon>
        <taxon>Streptosporangiaceae</taxon>
        <taxon>Sphaerisporangium</taxon>
    </lineage>
</organism>
<keyword evidence="4" id="KW-1185">Reference proteome</keyword>
<comment type="caution">
    <text evidence="3">The sequence shown here is derived from an EMBL/GenBank/DDBJ whole genome shotgun (WGS) entry which is preliminary data.</text>
</comment>
<evidence type="ECO:0000256" key="1">
    <source>
        <dbReference type="ARBA" id="ARBA00023125"/>
    </source>
</evidence>
<dbReference type="InterPro" id="IPR000551">
    <property type="entry name" value="MerR-type_HTH_dom"/>
</dbReference>
<evidence type="ECO:0000259" key="2">
    <source>
        <dbReference type="PROSITE" id="PS50937"/>
    </source>
</evidence>
<dbReference type="PRINTS" id="PR00040">
    <property type="entry name" value="HTHMERR"/>
</dbReference>
<dbReference type="Gene3D" id="1.10.1660.10">
    <property type="match status" value="1"/>
</dbReference>
<keyword evidence="1" id="KW-0238">DNA-binding</keyword>
<dbReference type="InterPro" id="IPR047057">
    <property type="entry name" value="MerR_fam"/>
</dbReference>
<name>A0A367FMK5_9ACTN</name>
<protein>
    <submittedName>
        <fullName evidence="3">MerR family transcriptional regulator</fullName>
    </submittedName>
</protein>
<dbReference type="PANTHER" id="PTHR30204">
    <property type="entry name" value="REDOX-CYCLING DRUG-SENSING TRANSCRIPTIONAL ACTIVATOR SOXR"/>
    <property type="match status" value="1"/>
</dbReference>
<dbReference type="PANTHER" id="PTHR30204:SF93">
    <property type="entry name" value="HTH MERR-TYPE DOMAIN-CONTAINING PROTEIN"/>
    <property type="match status" value="1"/>
</dbReference>
<sequence>MTAPHSRGFSRTRVEVPVGGRCTVGGVGEHERLYTIGDLARRAGVPARTVRFWSDAGLVPPSGRSAGGYRLYDAEAVARFDLVKTLRDLGLGLEAVREVLERRATVAEVAEAHVKALDAEIRTLRLRRAVLSTVAKRGGTPKEMLLMHELARLSVRERKQIIDDFVARVTAGVGLSPDAVIIADWMRELPDDPAPDRVDAWIELAGLVADEGFQRKIRQMVIAGTGDGWAPEWRPGLYPAVVKLAGGALADGIAPDSPRGKAVLDEIVSPSLPASGRAELRERLELLADPRVERYWQLLEVLNGRTSFPSAIPAFKWLVAALRAHE</sequence>
<dbReference type="OrthoDB" id="9809391at2"/>
<dbReference type="GO" id="GO:0003700">
    <property type="term" value="F:DNA-binding transcription factor activity"/>
    <property type="evidence" value="ECO:0007669"/>
    <property type="project" value="InterPro"/>
</dbReference>
<dbReference type="InterPro" id="IPR009061">
    <property type="entry name" value="DNA-bd_dom_put_sf"/>
</dbReference>
<dbReference type="Pfam" id="PF13411">
    <property type="entry name" value="MerR_1"/>
    <property type="match status" value="1"/>
</dbReference>
<dbReference type="CDD" id="cd00592">
    <property type="entry name" value="HTH_MerR-like"/>
    <property type="match status" value="1"/>
</dbReference>
<dbReference type="SUPFAM" id="SSF46955">
    <property type="entry name" value="Putative DNA-binding domain"/>
    <property type="match status" value="1"/>
</dbReference>
<dbReference type="SMART" id="SM00422">
    <property type="entry name" value="HTH_MERR"/>
    <property type="match status" value="1"/>
</dbReference>
<accession>A0A367FMK5</accession>
<dbReference type="EMBL" id="QOIL01000006">
    <property type="protein sequence ID" value="RCG31082.1"/>
    <property type="molecule type" value="Genomic_DNA"/>
</dbReference>
<reference evidence="3 4" key="1">
    <citation type="submission" date="2018-06" db="EMBL/GenBank/DDBJ databases">
        <title>Sphaerisporangium craniellae sp. nov., isolated from a marine sponge in the South China Sea.</title>
        <authorList>
            <person name="Li L."/>
        </authorList>
    </citation>
    <scope>NUCLEOTIDE SEQUENCE [LARGE SCALE GENOMIC DNA]</scope>
    <source>
        <strain evidence="3 4">CCTCC AA 208026</strain>
    </source>
</reference>
<evidence type="ECO:0000313" key="3">
    <source>
        <dbReference type="EMBL" id="RCG31082.1"/>
    </source>
</evidence>
<gene>
    <name evidence="3" type="ORF">DQ384_13185</name>
</gene>